<comment type="caution">
    <text evidence="2">The sequence shown here is derived from an EMBL/GenBank/DDBJ whole genome shotgun (WGS) entry which is preliminary data.</text>
</comment>
<accession>A0A917A9F4</accession>
<reference evidence="3" key="1">
    <citation type="journal article" date="2019" name="Int. J. Syst. Evol. Microbiol.">
        <title>The Global Catalogue of Microorganisms (GCM) 10K type strain sequencing project: providing services to taxonomists for standard genome sequencing and annotation.</title>
        <authorList>
            <consortium name="The Broad Institute Genomics Platform"/>
            <consortium name="The Broad Institute Genome Sequencing Center for Infectious Disease"/>
            <person name="Wu L."/>
            <person name="Ma J."/>
        </authorList>
    </citation>
    <scope>NUCLEOTIDE SEQUENCE [LARGE SCALE GENOMIC DNA]</scope>
    <source>
        <strain evidence="3">CGMCC 1.12664</strain>
    </source>
</reference>
<organism evidence="2 3">
    <name type="scientific">Primorskyibacter flagellatus</name>
    <dbReference type="NCBI Taxonomy" id="1387277"/>
    <lineage>
        <taxon>Bacteria</taxon>
        <taxon>Pseudomonadati</taxon>
        <taxon>Pseudomonadota</taxon>
        <taxon>Alphaproteobacteria</taxon>
        <taxon>Rhodobacterales</taxon>
        <taxon>Roseobacteraceae</taxon>
        <taxon>Primorskyibacter</taxon>
    </lineage>
</organism>
<dbReference type="AlphaFoldDB" id="A0A917A9F4"/>
<evidence type="ECO:0000256" key="1">
    <source>
        <dbReference type="SAM" id="MobiDB-lite"/>
    </source>
</evidence>
<dbReference type="Proteomes" id="UP000612855">
    <property type="component" value="Unassembled WGS sequence"/>
</dbReference>
<name>A0A917A9F4_9RHOB</name>
<keyword evidence="3" id="KW-1185">Reference proteome</keyword>
<dbReference type="EMBL" id="BMFJ01000001">
    <property type="protein sequence ID" value="GGE37154.1"/>
    <property type="molecule type" value="Genomic_DNA"/>
</dbReference>
<evidence type="ECO:0000313" key="2">
    <source>
        <dbReference type="EMBL" id="GGE37154.1"/>
    </source>
</evidence>
<gene>
    <name evidence="2" type="ORF">GCM10011360_26190</name>
</gene>
<evidence type="ECO:0000313" key="3">
    <source>
        <dbReference type="Proteomes" id="UP000612855"/>
    </source>
</evidence>
<feature type="region of interest" description="Disordered" evidence="1">
    <location>
        <begin position="1"/>
        <end position="23"/>
    </location>
</feature>
<sequence length="74" mass="8227">MRHTDSHNAPPSRITAPARAADRTEKLRRYRRALLGTGAAAGGILKRATRDADRDRALAVSFGRAGRRWYLRGI</sequence>
<protein>
    <submittedName>
        <fullName evidence="2">Uncharacterized protein</fullName>
    </submittedName>
</protein>
<dbReference type="RefSeq" id="WP_188478113.1">
    <property type="nucleotide sequence ID" value="NZ_BMFJ01000001.1"/>
</dbReference>
<proteinExistence type="predicted"/>